<evidence type="ECO:0000313" key="3">
    <source>
        <dbReference type="Proteomes" id="UP001515100"/>
    </source>
</evidence>
<evidence type="ECO:0000256" key="1">
    <source>
        <dbReference type="SAM" id="MobiDB-lite"/>
    </source>
</evidence>
<reference evidence="2" key="1">
    <citation type="submission" date="2019-09" db="EMBL/GenBank/DDBJ databases">
        <authorList>
            <person name="Li J."/>
        </authorList>
    </citation>
    <scope>NUCLEOTIDE SEQUENCE [LARGE SCALE GENOMIC DNA]</scope>
    <source>
        <strain evidence="2">NRBC 14897</strain>
    </source>
</reference>
<gene>
    <name evidence="2" type="ORF">ESP62_005890</name>
</gene>
<dbReference type="AlphaFoldDB" id="A0A641ARX4"/>
<comment type="caution">
    <text evidence="2">The sequence shown here is derived from an EMBL/GenBank/DDBJ whole genome shotgun (WGS) entry which is preliminary data.</text>
</comment>
<evidence type="ECO:0000313" key="2">
    <source>
        <dbReference type="EMBL" id="KAA1380695.1"/>
    </source>
</evidence>
<feature type="region of interest" description="Disordered" evidence="1">
    <location>
        <begin position="119"/>
        <end position="142"/>
    </location>
</feature>
<name>A0A641ARX4_9ACTN</name>
<keyword evidence="3" id="KW-1185">Reference proteome</keyword>
<protein>
    <submittedName>
        <fullName evidence="2">Uncharacterized protein</fullName>
    </submittedName>
</protein>
<accession>A0A641ARX4</accession>
<dbReference type="EMBL" id="SDPP02000001">
    <property type="protein sequence ID" value="KAA1380695.1"/>
    <property type="molecule type" value="Genomic_DNA"/>
</dbReference>
<organism evidence="2 3">
    <name type="scientific">Aeromicrobium fastidiosum</name>
    <dbReference type="NCBI Taxonomy" id="52699"/>
    <lineage>
        <taxon>Bacteria</taxon>
        <taxon>Bacillati</taxon>
        <taxon>Actinomycetota</taxon>
        <taxon>Actinomycetes</taxon>
        <taxon>Propionibacteriales</taxon>
        <taxon>Nocardioidaceae</taxon>
        <taxon>Aeromicrobium</taxon>
    </lineage>
</organism>
<dbReference type="Proteomes" id="UP001515100">
    <property type="component" value="Unassembled WGS sequence"/>
</dbReference>
<proteinExistence type="predicted"/>
<sequence length="156" mass="17482">MRRRCASGRQCSRVGHDPGDEDAHRIGVVLVGVAALDHRRGGDPQAGVAVGRQRLQQRQLRLERRAAIGGLDRGLGTRLRSDQRRGDHHGVVRHGSGLVDVEPRGHELVERRLGDLASGIGEQDPVRQQRRGPRMRPHDVDERRHRLAEVVLEVER</sequence>